<dbReference type="RefSeq" id="WP_077172928.1">
    <property type="nucleotide sequence ID" value="NZ_MTLN01000008.1"/>
</dbReference>
<gene>
    <name evidence="2" type="ORF">BVL52_20665</name>
</gene>
<sequence length="169" mass="19673">MQSAATLFSSPNWLWEEPIKGIWTLIVCGIASFIARRLWRFALALGANVRQRTFAGNAGIRGIFRALALRDLRWLRRHRLDEVWISREVSRGHTSQLIFILWFGLWLLAMGMKESLFVSAGSLIKAPEVAILAVLPMYFFEIAWIRSSGRAAKLINYRKKVRIWRWDKR</sequence>
<proteinExistence type="predicted"/>
<evidence type="ECO:0000313" key="2">
    <source>
        <dbReference type="EMBL" id="ONN70650.1"/>
    </source>
</evidence>
<keyword evidence="1" id="KW-0472">Membrane</keyword>
<dbReference type="Proteomes" id="UP000189310">
    <property type="component" value="Unassembled WGS sequence"/>
</dbReference>
<accession>A0ABX3ISJ3</accession>
<dbReference type="EMBL" id="MTLN01000008">
    <property type="protein sequence ID" value="ONN70650.1"/>
    <property type="molecule type" value="Genomic_DNA"/>
</dbReference>
<reference evidence="2 3" key="1">
    <citation type="submission" date="2017-01" db="EMBL/GenBank/DDBJ databases">
        <title>Pseudomonas psychrotolerans genome sequencing and assembly.</title>
        <authorList>
            <person name="Vyas B."/>
            <person name="Mayilraj S."/>
        </authorList>
    </citation>
    <scope>NUCLEOTIDE SEQUENCE [LARGE SCALE GENOMIC DNA]</scope>
    <source>
        <strain evidence="2 3">SDS18</strain>
    </source>
</reference>
<feature type="transmembrane region" description="Helical" evidence="1">
    <location>
        <begin position="129"/>
        <end position="145"/>
    </location>
</feature>
<comment type="caution">
    <text evidence="2">The sequence shown here is derived from an EMBL/GenBank/DDBJ whole genome shotgun (WGS) entry which is preliminary data.</text>
</comment>
<evidence type="ECO:0000313" key="3">
    <source>
        <dbReference type="Proteomes" id="UP000189310"/>
    </source>
</evidence>
<keyword evidence="1" id="KW-0812">Transmembrane</keyword>
<keyword evidence="3" id="KW-1185">Reference proteome</keyword>
<keyword evidence="1" id="KW-1133">Transmembrane helix</keyword>
<feature type="transmembrane region" description="Helical" evidence="1">
    <location>
        <begin position="97"/>
        <end position="117"/>
    </location>
</feature>
<feature type="transmembrane region" description="Helical" evidence="1">
    <location>
        <begin position="20"/>
        <end position="39"/>
    </location>
</feature>
<evidence type="ECO:0000256" key="1">
    <source>
        <dbReference type="SAM" id="Phobius"/>
    </source>
</evidence>
<protein>
    <submittedName>
        <fullName evidence="2">Uncharacterized protein</fullName>
    </submittedName>
</protein>
<organism evidence="2 3">
    <name type="scientific">Pseudomonas oryzihabitans</name>
    <dbReference type="NCBI Taxonomy" id="47885"/>
    <lineage>
        <taxon>Bacteria</taxon>
        <taxon>Pseudomonadati</taxon>
        <taxon>Pseudomonadota</taxon>
        <taxon>Gammaproteobacteria</taxon>
        <taxon>Pseudomonadales</taxon>
        <taxon>Pseudomonadaceae</taxon>
        <taxon>Pseudomonas</taxon>
    </lineage>
</organism>
<name>A0ABX3ISJ3_9PSED</name>